<evidence type="ECO:0000259" key="11">
    <source>
        <dbReference type="PROSITE" id="PS52015"/>
    </source>
</evidence>
<gene>
    <name evidence="12" type="ORF">AAFH49_03415</name>
</gene>
<evidence type="ECO:0000256" key="8">
    <source>
        <dbReference type="ARBA" id="ARBA00022989"/>
    </source>
</evidence>
<evidence type="ECO:0000256" key="3">
    <source>
        <dbReference type="ARBA" id="ARBA00022448"/>
    </source>
</evidence>
<proteinExistence type="inferred from homology"/>
<organism evidence="12 13">
    <name type="scientific">Hymenobacter segetis</name>
    <dbReference type="NCBI Taxonomy" id="2025509"/>
    <lineage>
        <taxon>Bacteria</taxon>
        <taxon>Pseudomonadati</taxon>
        <taxon>Bacteroidota</taxon>
        <taxon>Cytophagia</taxon>
        <taxon>Cytophagales</taxon>
        <taxon>Hymenobacteraceae</taxon>
        <taxon>Hymenobacter</taxon>
    </lineage>
</organism>
<keyword evidence="9" id="KW-0472">Membrane</keyword>
<feature type="chain" id="PRO_5046513319" evidence="10">
    <location>
        <begin position="31"/>
        <end position="277"/>
    </location>
</feature>
<protein>
    <submittedName>
        <fullName evidence="12">TonB family protein</fullName>
    </submittedName>
</protein>
<feature type="domain" description="TonB C-terminal" evidence="11">
    <location>
        <begin position="183"/>
        <end position="277"/>
    </location>
</feature>
<dbReference type="Gene3D" id="3.30.1150.10">
    <property type="match status" value="2"/>
</dbReference>
<keyword evidence="10" id="KW-0732">Signal</keyword>
<keyword evidence="6" id="KW-0812">Transmembrane</keyword>
<dbReference type="InterPro" id="IPR006260">
    <property type="entry name" value="TonB/TolA_C"/>
</dbReference>
<feature type="signal peptide" evidence="10">
    <location>
        <begin position="1"/>
        <end position="30"/>
    </location>
</feature>
<evidence type="ECO:0000256" key="6">
    <source>
        <dbReference type="ARBA" id="ARBA00022692"/>
    </source>
</evidence>
<dbReference type="InterPro" id="IPR051045">
    <property type="entry name" value="TonB-dependent_transducer"/>
</dbReference>
<feature type="domain" description="TonB C-terminal" evidence="11">
    <location>
        <begin position="63"/>
        <end position="159"/>
    </location>
</feature>
<evidence type="ECO:0000256" key="2">
    <source>
        <dbReference type="ARBA" id="ARBA00006555"/>
    </source>
</evidence>
<dbReference type="NCBIfam" id="TIGR01352">
    <property type="entry name" value="tonB_Cterm"/>
    <property type="match status" value="2"/>
</dbReference>
<keyword evidence="7" id="KW-0653">Protein transport</keyword>
<comment type="subcellular location">
    <subcellularLocation>
        <location evidence="1">Cell inner membrane</location>
        <topology evidence="1">Single-pass membrane protein</topology>
        <orientation evidence="1">Periplasmic side</orientation>
    </subcellularLocation>
</comment>
<sequence length="277" mass="29258">MKSTLFNPALRTLRTVLPFLIICAAQSALAQTTPPPVPASDTARIGGKIYTYVEQMPQLPGGGGNASIINAIQSRVVYPVQAIQQHVEGRVFVSFTVGENGMVRDAKVVKGIGAGCDEAVLAAVQQLPQFNPGRQVGRPVPVRFTVPVTFRMVAPAGSLAAPTDTLNRIYTLVQQMPELPAGGGSEAILQAIQRALVQPAAALASRKMEKVFVAFVVGPSGVVRDVKVVKGVNPDYDAAAVAAIHKLPRFNGGKMLGRPASVSFTVPVEFGRAARFH</sequence>
<dbReference type="PANTHER" id="PTHR33446">
    <property type="entry name" value="PROTEIN TONB-RELATED"/>
    <property type="match status" value="1"/>
</dbReference>
<dbReference type="Pfam" id="PF03544">
    <property type="entry name" value="TonB_C"/>
    <property type="match status" value="2"/>
</dbReference>
<evidence type="ECO:0000256" key="5">
    <source>
        <dbReference type="ARBA" id="ARBA00022519"/>
    </source>
</evidence>
<comment type="caution">
    <text evidence="12">The sequence shown here is derived from an EMBL/GenBank/DDBJ whole genome shotgun (WGS) entry which is preliminary data.</text>
</comment>
<evidence type="ECO:0000313" key="13">
    <source>
        <dbReference type="Proteomes" id="UP001479606"/>
    </source>
</evidence>
<dbReference type="EMBL" id="JBCEVZ010000005">
    <property type="protein sequence ID" value="MEL5993240.1"/>
    <property type="molecule type" value="Genomic_DNA"/>
</dbReference>
<accession>A0ABU9LRC1</accession>
<dbReference type="RefSeq" id="WP_342296014.1">
    <property type="nucleotide sequence ID" value="NZ_JBCEVZ010000005.1"/>
</dbReference>
<dbReference type="InterPro" id="IPR037682">
    <property type="entry name" value="TonB_C"/>
</dbReference>
<reference evidence="12 13" key="1">
    <citation type="journal article" date="2018" name="Arch. Microbiol.">
        <title>Hymenobacter segetis sp. nov., isolated from soil.</title>
        <authorList>
            <person name="Ten L.N."/>
            <person name="Lim S.J."/>
            <person name="Kim B.O."/>
            <person name="Kang I.K."/>
            <person name="Jung H.Y."/>
        </authorList>
    </citation>
    <scope>NUCLEOTIDE SEQUENCE [LARGE SCALE GENOMIC DNA]</scope>
    <source>
        <strain evidence="12 13">S7-3-11</strain>
    </source>
</reference>
<name>A0ABU9LRC1_9BACT</name>
<dbReference type="SUPFAM" id="SSF74653">
    <property type="entry name" value="TolA/TonB C-terminal domain"/>
    <property type="match status" value="2"/>
</dbReference>
<evidence type="ECO:0000256" key="7">
    <source>
        <dbReference type="ARBA" id="ARBA00022927"/>
    </source>
</evidence>
<evidence type="ECO:0000256" key="9">
    <source>
        <dbReference type="ARBA" id="ARBA00023136"/>
    </source>
</evidence>
<evidence type="ECO:0000256" key="10">
    <source>
        <dbReference type="SAM" id="SignalP"/>
    </source>
</evidence>
<dbReference type="PROSITE" id="PS52015">
    <property type="entry name" value="TONB_CTD"/>
    <property type="match status" value="2"/>
</dbReference>
<comment type="similarity">
    <text evidence="2">Belongs to the TonB family.</text>
</comment>
<keyword evidence="3" id="KW-0813">Transport</keyword>
<keyword evidence="8" id="KW-1133">Transmembrane helix</keyword>
<dbReference type="Proteomes" id="UP001479606">
    <property type="component" value="Unassembled WGS sequence"/>
</dbReference>
<keyword evidence="4" id="KW-1003">Cell membrane</keyword>
<evidence type="ECO:0000256" key="4">
    <source>
        <dbReference type="ARBA" id="ARBA00022475"/>
    </source>
</evidence>
<keyword evidence="5" id="KW-0997">Cell inner membrane</keyword>
<evidence type="ECO:0000256" key="1">
    <source>
        <dbReference type="ARBA" id="ARBA00004383"/>
    </source>
</evidence>
<keyword evidence="13" id="KW-1185">Reference proteome</keyword>
<evidence type="ECO:0000313" key="12">
    <source>
        <dbReference type="EMBL" id="MEL5993240.1"/>
    </source>
</evidence>
<dbReference type="PANTHER" id="PTHR33446:SF2">
    <property type="entry name" value="PROTEIN TONB"/>
    <property type="match status" value="1"/>
</dbReference>